<organism evidence="2 3">
    <name type="scientific">Acinetobacter junii</name>
    <dbReference type="NCBI Taxonomy" id="40215"/>
    <lineage>
        <taxon>Bacteria</taxon>
        <taxon>Pseudomonadati</taxon>
        <taxon>Pseudomonadota</taxon>
        <taxon>Gammaproteobacteria</taxon>
        <taxon>Moraxellales</taxon>
        <taxon>Moraxellaceae</taxon>
        <taxon>Acinetobacter</taxon>
    </lineage>
</organism>
<dbReference type="Proteomes" id="UP001208534">
    <property type="component" value="Unassembled WGS sequence"/>
</dbReference>
<evidence type="ECO:0000256" key="1">
    <source>
        <dbReference type="SAM" id="Phobius"/>
    </source>
</evidence>
<accession>A0AAW5RBN3</accession>
<comment type="caution">
    <text evidence="2">The sequence shown here is derived from an EMBL/GenBank/DDBJ whole genome shotgun (WGS) entry which is preliminary data.</text>
</comment>
<protein>
    <submittedName>
        <fullName evidence="2">Uncharacterized protein</fullName>
    </submittedName>
</protein>
<evidence type="ECO:0000313" key="3">
    <source>
        <dbReference type="Proteomes" id="UP001208534"/>
    </source>
</evidence>
<keyword evidence="1" id="KW-1133">Transmembrane helix</keyword>
<dbReference type="RefSeq" id="WP_262579390.1">
    <property type="nucleotide sequence ID" value="NZ_JAHPRE010000071.1"/>
</dbReference>
<keyword evidence="1" id="KW-0812">Transmembrane</keyword>
<dbReference type="AlphaFoldDB" id="A0AAW5RBN3"/>
<name>A0AAW5RBN3_ACIJU</name>
<dbReference type="EMBL" id="JAHPRE010000071">
    <property type="protein sequence ID" value="MCU4398128.1"/>
    <property type="molecule type" value="Genomic_DNA"/>
</dbReference>
<sequence>MDEQTTDLKKTIEDLKNKIMQDSIFKPMVNVALIAGGILIAYKGALIIGIQLDCHHSPRQISSILGLPPLS</sequence>
<keyword evidence="1" id="KW-0472">Membrane</keyword>
<evidence type="ECO:0000313" key="2">
    <source>
        <dbReference type="EMBL" id="MCU4398128.1"/>
    </source>
</evidence>
<reference evidence="2" key="1">
    <citation type="submission" date="2021-06" db="EMBL/GenBank/DDBJ databases">
        <title>Propagation of a rapidly emergent carbapenem-resistant Acinetobacter baumannii lineage by various extra-hospital transmission networks.</title>
        <authorList>
            <person name="Calix J."/>
        </authorList>
    </citation>
    <scope>NUCLEOTIDE SEQUENCE</scope>
    <source>
        <strain evidence="2">WU_MDCI_Aw63</strain>
    </source>
</reference>
<gene>
    <name evidence="2" type="ORF">KTH64_14500</name>
</gene>
<proteinExistence type="predicted"/>
<feature type="transmembrane region" description="Helical" evidence="1">
    <location>
        <begin position="28"/>
        <end position="52"/>
    </location>
</feature>